<evidence type="ECO:0000256" key="1">
    <source>
        <dbReference type="ARBA" id="ARBA00022714"/>
    </source>
</evidence>
<keyword evidence="7" id="KW-0223">Dioxygenase</keyword>
<evidence type="ECO:0000259" key="6">
    <source>
        <dbReference type="PROSITE" id="PS51296"/>
    </source>
</evidence>
<dbReference type="GO" id="GO:0051213">
    <property type="term" value="F:dioxygenase activity"/>
    <property type="evidence" value="ECO:0007669"/>
    <property type="project" value="UniProtKB-KW"/>
</dbReference>
<dbReference type="SUPFAM" id="SSF50022">
    <property type="entry name" value="ISP domain"/>
    <property type="match status" value="1"/>
</dbReference>
<dbReference type="InterPro" id="IPR036922">
    <property type="entry name" value="Rieske_2Fe-2S_sf"/>
</dbReference>
<evidence type="ECO:0000256" key="3">
    <source>
        <dbReference type="ARBA" id="ARBA00023002"/>
    </source>
</evidence>
<keyword evidence="8" id="KW-1185">Reference proteome</keyword>
<dbReference type="Pfam" id="PF19112">
    <property type="entry name" value="VanA_C"/>
    <property type="match status" value="1"/>
</dbReference>
<reference evidence="7 8" key="1">
    <citation type="submission" date="2021-01" db="EMBL/GenBank/DDBJ databases">
        <title>Tumebacillus sp. strain ITR2 16S ribosomal RNA gene Genome sequencing and assembly.</title>
        <authorList>
            <person name="Kang M."/>
        </authorList>
    </citation>
    <scope>NUCLEOTIDE SEQUENCE [LARGE SCALE GENOMIC DNA]</scope>
    <source>
        <strain evidence="7 8">ITR2</strain>
    </source>
</reference>
<dbReference type="Gene3D" id="3.90.380.10">
    <property type="entry name" value="Naphthalene 1,2-dioxygenase Alpha Subunit, Chain A, domain 1"/>
    <property type="match status" value="1"/>
</dbReference>
<evidence type="ECO:0000313" key="8">
    <source>
        <dbReference type="Proteomes" id="UP000602284"/>
    </source>
</evidence>
<organism evidence="7 8">
    <name type="scientific">Tumebacillus amylolyticus</name>
    <dbReference type="NCBI Taxonomy" id="2801339"/>
    <lineage>
        <taxon>Bacteria</taxon>
        <taxon>Bacillati</taxon>
        <taxon>Bacillota</taxon>
        <taxon>Bacilli</taxon>
        <taxon>Bacillales</taxon>
        <taxon>Alicyclobacillaceae</taxon>
        <taxon>Tumebacillus</taxon>
    </lineage>
</organism>
<dbReference type="PROSITE" id="PS51296">
    <property type="entry name" value="RIESKE"/>
    <property type="match status" value="1"/>
</dbReference>
<evidence type="ECO:0000256" key="4">
    <source>
        <dbReference type="ARBA" id="ARBA00023004"/>
    </source>
</evidence>
<dbReference type="InterPro" id="IPR044043">
    <property type="entry name" value="VanA_C_cat"/>
</dbReference>
<name>A0ABS1JE19_9BACL</name>
<keyword evidence="3" id="KW-0560">Oxidoreductase</keyword>
<dbReference type="SUPFAM" id="SSF55961">
    <property type="entry name" value="Bet v1-like"/>
    <property type="match status" value="1"/>
</dbReference>
<dbReference type="PANTHER" id="PTHR21266:SF60">
    <property type="entry name" value="3-KETOSTEROID-9-ALPHA-MONOOXYGENASE, OXYGENASE COMPONENT"/>
    <property type="match status" value="1"/>
</dbReference>
<dbReference type="InterPro" id="IPR017941">
    <property type="entry name" value="Rieske_2Fe-2S"/>
</dbReference>
<evidence type="ECO:0000313" key="7">
    <source>
        <dbReference type="EMBL" id="MBL0388537.1"/>
    </source>
</evidence>
<keyword evidence="5" id="KW-0411">Iron-sulfur</keyword>
<dbReference type="PANTHER" id="PTHR21266">
    <property type="entry name" value="IRON-SULFUR DOMAIN CONTAINING PROTEIN"/>
    <property type="match status" value="1"/>
</dbReference>
<dbReference type="Gene3D" id="2.102.10.10">
    <property type="entry name" value="Rieske [2Fe-2S] iron-sulphur domain"/>
    <property type="match status" value="1"/>
</dbReference>
<accession>A0ABS1JE19</accession>
<dbReference type="Pfam" id="PF00355">
    <property type="entry name" value="Rieske"/>
    <property type="match status" value="1"/>
</dbReference>
<gene>
    <name evidence="7" type="ORF">JJB07_18190</name>
</gene>
<dbReference type="InterPro" id="IPR050584">
    <property type="entry name" value="Cholesterol_7-desaturase"/>
</dbReference>
<dbReference type="Proteomes" id="UP000602284">
    <property type="component" value="Unassembled WGS sequence"/>
</dbReference>
<comment type="caution">
    <text evidence="7">The sequence shown here is derived from an EMBL/GenBank/DDBJ whole genome shotgun (WGS) entry which is preliminary data.</text>
</comment>
<sequence length="328" mass="37098">MKNVWYIAATCEELTEDEPLSCTIWEQELVLYRDRTGTAHALQDQCPHRGARLSDGKVSGDCLACPFHGWQYDGDGQCTYIPSNGPESRIPRGAHVRSYPLQEAAGHIWVYLGDASPVPPLKLPVELTDSTWRAVPFTARWEAHLSRVVESILDVSHLPFVHPITTGDVDPRVEGPDFTATDDEICVIAKPFHPLLQTPLNVEDHREASTITLYFPNQIILRTNMAQENQMATYLALTPTRESGTDETIIYGISLRNFLQDVELIDDVHYEHNVTVLDEDRPVIEGLRPKIIPPDISSELHVRSDAQQVRYRMMLKKALHEESQEAKE</sequence>
<dbReference type="EMBL" id="JAEQNB010000006">
    <property type="protein sequence ID" value="MBL0388537.1"/>
    <property type="molecule type" value="Genomic_DNA"/>
</dbReference>
<evidence type="ECO:0000256" key="2">
    <source>
        <dbReference type="ARBA" id="ARBA00022723"/>
    </source>
</evidence>
<keyword evidence="4" id="KW-0408">Iron</keyword>
<feature type="domain" description="Rieske" evidence="6">
    <location>
        <begin position="5"/>
        <end position="110"/>
    </location>
</feature>
<evidence type="ECO:0000256" key="5">
    <source>
        <dbReference type="ARBA" id="ARBA00023014"/>
    </source>
</evidence>
<dbReference type="RefSeq" id="WP_201637502.1">
    <property type="nucleotide sequence ID" value="NZ_JAEQNB010000006.1"/>
</dbReference>
<keyword evidence="1" id="KW-0001">2Fe-2S</keyword>
<proteinExistence type="predicted"/>
<protein>
    <submittedName>
        <fullName evidence="7">Aromatic ring-hydroxylating dioxygenase subunit alpha</fullName>
    </submittedName>
</protein>
<keyword evidence="2" id="KW-0479">Metal-binding</keyword>